<dbReference type="Gene3D" id="1.20.1270.280">
    <property type="match status" value="1"/>
</dbReference>
<dbReference type="FunFam" id="1.10.287.2620:FF:000002">
    <property type="entry name" value="Dynein heavy chain 2, axonemal"/>
    <property type="match status" value="1"/>
</dbReference>
<dbReference type="InterPro" id="IPR004273">
    <property type="entry name" value="Dynein_heavy_D6_P-loop"/>
</dbReference>
<evidence type="ECO:0000256" key="17">
    <source>
        <dbReference type="SAM" id="MobiDB-lite"/>
    </source>
</evidence>
<dbReference type="InterPro" id="IPR041466">
    <property type="entry name" value="Dynein_AAA5_ext"/>
</dbReference>
<dbReference type="InterPro" id="IPR035706">
    <property type="entry name" value="AAA_9"/>
</dbReference>
<dbReference type="Pfam" id="PF12777">
    <property type="entry name" value="MT"/>
    <property type="match status" value="1"/>
</dbReference>
<dbReference type="GO" id="GO:0005874">
    <property type="term" value="C:microtubule"/>
    <property type="evidence" value="ECO:0007669"/>
    <property type="project" value="UniProtKB-KW"/>
</dbReference>
<dbReference type="InterPro" id="IPR003593">
    <property type="entry name" value="AAA+_ATPase"/>
</dbReference>
<feature type="region of interest" description="Disordered" evidence="17">
    <location>
        <begin position="529"/>
        <end position="548"/>
    </location>
</feature>
<keyword evidence="8" id="KW-0067">ATP-binding</keyword>
<protein>
    <submittedName>
        <fullName evidence="19">Dynein heavy chain 1, axonemal, related</fullName>
    </submittedName>
</protein>
<dbReference type="Pfam" id="PF08393">
    <property type="entry name" value="DHC_N2"/>
    <property type="match status" value="1"/>
</dbReference>
<dbReference type="FunFam" id="3.40.50.300:FF:000063">
    <property type="entry name" value="dynein heavy chain 6, axonemal"/>
    <property type="match status" value="1"/>
</dbReference>
<dbReference type="GO" id="GO:0045505">
    <property type="term" value="F:dynein intermediate chain binding"/>
    <property type="evidence" value="ECO:0007669"/>
    <property type="project" value="InterPro"/>
</dbReference>
<dbReference type="InterPro" id="IPR024743">
    <property type="entry name" value="Dynein_HC_stalk"/>
</dbReference>
<dbReference type="InterPro" id="IPR041658">
    <property type="entry name" value="AAA_lid_11"/>
</dbReference>
<dbReference type="Gene3D" id="1.10.8.1220">
    <property type="match status" value="1"/>
</dbReference>
<dbReference type="Pfam" id="PF12780">
    <property type="entry name" value="AAA_8"/>
    <property type="match status" value="1"/>
</dbReference>
<evidence type="ECO:0000256" key="9">
    <source>
        <dbReference type="ARBA" id="ARBA00022846"/>
    </source>
</evidence>
<dbReference type="InterPro" id="IPR042228">
    <property type="entry name" value="Dynein_linker_3"/>
</dbReference>
<dbReference type="InterPro" id="IPR042222">
    <property type="entry name" value="Dynein_2_N"/>
</dbReference>
<evidence type="ECO:0000256" key="5">
    <source>
        <dbReference type="ARBA" id="ARBA00022701"/>
    </source>
</evidence>
<dbReference type="Pfam" id="PF12781">
    <property type="entry name" value="AAA_9"/>
    <property type="match status" value="1"/>
</dbReference>
<keyword evidence="4" id="KW-0963">Cytoplasm</keyword>
<dbReference type="FunFam" id="1.20.920.20:FF:000001">
    <property type="entry name" value="dynein heavy chain 2, axonemal"/>
    <property type="match status" value="1"/>
</dbReference>
<comment type="similarity">
    <text evidence="3">Belongs to the dynein heavy chain family.</text>
</comment>
<dbReference type="Gene3D" id="3.20.180.20">
    <property type="entry name" value="Dynein heavy chain, N-terminal domain 2"/>
    <property type="match status" value="1"/>
</dbReference>
<evidence type="ECO:0000256" key="12">
    <source>
        <dbReference type="ARBA" id="ARBA00023069"/>
    </source>
</evidence>
<evidence type="ECO:0000259" key="18">
    <source>
        <dbReference type="SMART" id="SM00382"/>
    </source>
</evidence>
<accession>A0A0F7ULW9</accession>
<dbReference type="FunFam" id="1.10.8.710:FF:000004">
    <property type="entry name" value="Dynein axonemal heavy chain 6"/>
    <property type="match status" value="1"/>
</dbReference>
<dbReference type="SUPFAM" id="SSF52540">
    <property type="entry name" value="P-loop containing nucleoside triphosphate hydrolases"/>
    <property type="match status" value="4"/>
</dbReference>
<dbReference type="FunFam" id="1.20.1270.280:FF:000001">
    <property type="entry name" value="dynein heavy chain 7, axonemal"/>
    <property type="match status" value="1"/>
</dbReference>
<feature type="domain" description="AAA+ ATPase" evidence="18">
    <location>
        <begin position="1477"/>
        <end position="1621"/>
    </location>
</feature>
<feature type="region of interest" description="Disordered" evidence="17">
    <location>
        <begin position="1"/>
        <end position="34"/>
    </location>
</feature>
<evidence type="ECO:0000256" key="10">
    <source>
        <dbReference type="ARBA" id="ARBA00023017"/>
    </source>
</evidence>
<feature type="domain" description="AAA+ ATPase" evidence="18">
    <location>
        <begin position="1763"/>
        <end position="1916"/>
    </location>
</feature>
<dbReference type="GO" id="GO:0005858">
    <property type="term" value="C:axonemal dynein complex"/>
    <property type="evidence" value="ECO:0007669"/>
    <property type="project" value="UniProtKB-ARBA"/>
</dbReference>
<dbReference type="FunFam" id="3.40.50.300:FF:000362">
    <property type="entry name" value="Dynein, axonemal, heavy chain 6"/>
    <property type="match status" value="1"/>
</dbReference>
<dbReference type="Gene3D" id="1.20.920.20">
    <property type="match status" value="1"/>
</dbReference>
<feature type="coiled-coil region" evidence="16">
    <location>
        <begin position="2930"/>
        <end position="2978"/>
    </location>
</feature>
<dbReference type="Pfam" id="PF17852">
    <property type="entry name" value="Dynein_AAA_lid"/>
    <property type="match status" value="1"/>
</dbReference>
<dbReference type="GO" id="GO:0008569">
    <property type="term" value="F:minus-end-directed microtubule motor activity"/>
    <property type="evidence" value="ECO:0007669"/>
    <property type="project" value="InterPro"/>
</dbReference>
<dbReference type="PANTHER" id="PTHR22878">
    <property type="entry name" value="DYNEIN HEAVY CHAIN 6, AXONEMAL-LIKE-RELATED"/>
    <property type="match status" value="1"/>
</dbReference>
<dbReference type="GO" id="GO:0005524">
    <property type="term" value="F:ATP binding"/>
    <property type="evidence" value="ECO:0007669"/>
    <property type="project" value="UniProtKB-KW"/>
</dbReference>
<dbReference type="FunFam" id="1.10.8.720:FF:000001">
    <property type="entry name" value="dynein heavy chain 7, axonemal"/>
    <property type="match status" value="1"/>
</dbReference>
<evidence type="ECO:0000256" key="15">
    <source>
        <dbReference type="ARBA" id="ARBA00023273"/>
    </source>
</evidence>
<organism evidence="19">
    <name type="scientific">Neospora caninum (strain Liverpool)</name>
    <dbReference type="NCBI Taxonomy" id="572307"/>
    <lineage>
        <taxon>Eukaryota</taxon>
        <taxon>Sar</taxon>
        <taxon>Alveolata</taxon>
        <taxon>Apicomplexa</taxon>
        <taxon>Conoidasida</taxon>
        <taxon>Coccidia</taxon>
        <taxon>Eucoccidiorida</taxon>
        <taxon>Eimeriorina</taxon>
        <taxon>Sarcocystidae</taxon>
        <taxon>Neospora</taxon>
    </lineage>
</organism>
<evidence type="ECO:0000256" key="3">
    <source>
        <dbReference type="ARBA" id="ARBA00008887"/>
    </source>
</evidence>
<dbReference type="FunFam" id="1.20.920.30:FF:000005">
    <property type="entry name" value="Dynein, axonemal, heavy chain 2"/>
    <property type="match status" value="1"/>
</dbReference>
<dbReference type="InterPro" id="IPR013602">
    <property type="entry name" value="Dynein_heavy_linker"/>
</dbReference>
<dbReference type="EMBL" id="LN714487">
    <property type="protein sequence ID" value="CEL70928.1"/>
    <property type="molecule type" value="Genomic_DNA"/>
</dbReference>
<keyword evidence="5" id="KW-0493">Microtubule</keyword>
<evidence type="ECO:0000256" key="4">
    <source>
        <dbReference type="ARBA" id="ARBA00022490"/>
    </source>
</evidence>
<dbReference type="Gene3D" id="1.20.920.30">
    <property type="match status" value="1"/>
</dbReference>
<evidence type="ECO:0000256" key="6">
    <source>
        <dbReference type="ARBA" id="ARBA00022737"/>
    </source>
</evidence>
<dbReference type="FunFam" id="3.40.50.300:FF:000049">
    <property type="entry name" value="Dynein, axonemal, heavy chain 5"/>
    <property type="match status" value="1"/>
</dbReference>
<dbReference type="GO" id="GO:0031514">
    <property type="term" value="C:motile cilium"/>
    <property type="evidence" value="ECO:0007669"/>
    <property type="project" value="UniProtKB-SubCell"/>
</dbReference>
<evidence type="ECO:0000256" key="14">
    <source>
        <dbReference type="ARBA" id="ARBA00023212"/>
    </source>
</evidence>
<keyword evidence="12" id="KW-0969">Cilium</keyword>
<keyword evidence="14" id="KW-0206">Cytoskeleton</keyword>
<sequence>MGPPSDASSANQSRQNPRASEHEGSLSGASHQSSLRAQRGIYSEVLRPTSLAELQLATRGPSGRVYVTGRNEIPFLPVGQFRPTGDGGRVLAAPVPHKVADVKPKVIEPFEQIPTHAPRKVTVERRRRLYASLDIEELLAERGINYADPQFDSERWLPLDPFDDTTYDDRLPEEWMLLGYDEQGQFLPLEAKGLRRDEGGSGTWKDCHVYGYDGESHTFSVRWVVDNNESEETAELLRMQLLFKVEDPVKFADRLVAVHQSRRWAESLIKYNYYIDNMPTEDIKALESHQEKRIAAGARNMQKIRQSKKLPVKPLLKEINLTFARTMNKIAFDKHMHQNRDDQMYRDLELPPRAVPRPPPEFGLVATPPHDFTGVFAAFCISSLYVKAEVIHALTEIRSECNAILTRCIYNVKANKAMKLEEFKQTQRAAISQLAFDLQETWAQNVQKIVVKYFSEVGKGWFDIYETNKETYNYGKIRKMLLVASFLMQDSLRSMTVDSLEAFTRMIEARQPEEIRIESVSQVNAFPKKRQRVAREGDASGEEEESPETSSLFVLDLARSPGDKAFQFSVSPTNFLRAVIDIFEKGIVQMGDVPHPEKLVLPHLFKNQPKHVLASVSLDERKVQEYRRRIEEAMAFYLPHLECFLALFDGYLEILHLNPEETVQQIEQKISGPSASDQLKQMATEYFQREAGLMAEIPDCITIGAFCLNCCDVKRFLAQKLHAVGNLILDVIAQRFRDQCTHTLDQFRGLFATLKKRPRNIEELTETKAFIGDIPAKLERLAFDIKTNLHTFAILEDFKYKLYVEDHNIRWKMFGSPLETLALVADTERSLEKDRQAFLEELLAQQAEFEETVKDLEGIVSSFSQYADMSRLDEIRENVVSVNARIETSVQAAKLHNTREMLFGKPVTDYSRVHQLAKDFAPFSTLWLVASDWAESKLHCHEGPFEAIDAALLEKQVYGGIKQIHKVTRTLREKGLDTVLIRAESVLHELEDFAPLVPLIVALRNEGMRDRHWEKVSEAVGTRIGPGCEDFRLNHLLDLKIADFSEFIVATGELAAREYLIEKSLKKMKQDWEGVAFKINEKYKATDTYILKGTDEILALLDDHVMATQTLQFSSNKKPFEQEIEEWTQTLMVASETLDEWLKCQRSWMYLQPIFDSPDIMKQLPAETKRFKTVDTAWRVLMRHTCDNPLALAACSASGLLDKLKESNKNLDKVTHGLESYLELKRSLFARFYFLSNDELLEILSETQDPTRVQPFLCKVFENMDKLDFDEGMNATAMFSAEGEKVALTEHLSTYDKNVETWMGELETLMRKSVRRVLQHATTEYSHAARVQWVQEHPGQAVLNGSQIHWTEEVEEAIRTHRLREYLDKLNDQLMDLVALVRGRLDKMQSITVGALIVIDVHAKDVVEKLADTKVDSVSSFEWIAQLRYYWRDEDCWIQCLQTDFPYGYEYLGNTFRLVITPLTDMCYMTLLGAQQLNLGGAPAGPAGTGKTETTKDLAKAVARQCVVFNCSDMMDYIMVGKFFKGLASSGAWCCFDEFNRINIEVLSVIAQQLLVLFGAKAQLTDFTETTEIEFEGSEIVVFPTFNVFITMNPGYAGRTELPDNLKALFRPMAMMVPDYGMIGEIMLYSFGFERARELARKMVTTFKLSSEQLSAQDHYDYGMRAVRSVINAAGVLKRKAPEMDEQQLLLLALRDVNVPKFLTCDLPLFENIIVDLFPGVPKPEVDRSRLLDTLRNLAAESNLQAVPSFLEKLGQLYDTVQVRHGLMLVGPTGGGKTTTYRLLARAMTALRGTEDFQNVHIHALNPKALTLGQLYGQFNASTHEWNDGVAAVLLRQAVRDTSLDKHWIMFDGPVDAIWIESMNSVLDDNKKLCLNSGEIIAVTNRVTMMFEVEDLASASPATVSRCGMVYMEPAALGLRPLMVSWVDSLPSTFSPRDRQLLWQLFESFMEPAIAFVRKHCKEPIRTVDNNLCASCMRLLDCLLAPFRPTEDRMPSKETLQTLYPKLTSIFFFALTWSVGSTTDTSGRQHFSAWLLSRVVETQFERPLLPDNASLYDACFHVEAGKWMLWEETRGAFAVPRDASYEQVVVPTPDSIRMTFVFQTLLQNQKHVLCAGPTGTGKTVNLTEYLYTAAPDNFETIAITFSAQTHDMIDGRMEKRRRGVFGPPAGKVAVVFVDDLNMPRKEEFGAQPPLELLRQWCDHKGWYDRKSLAFFEIVDTVLVGAMAPPGGGRTEPSHRVLRHFNLLTYTALEDASVATIFTTLMRHFFSPFAAELQSLTEKLVLATTEVFNTICRELLPTPSRSHYTFNLREIWKVFQGMTFLSPKVTRSKQQVVKCWVHETSRVFGDRLVNDEDRLWLRERLLSQTRKHFDLSEEDIFTNERLVFADFCNPSGERLYEEVTDLQRWRSVIEAFISEYNAVNSVGMHLVAFFDACEHVSRICRILRQPAGHALLLGVRGSGRQSLSRLASFIMDCDSVQIEVVKGYGMNEWRDDLRSCFLRCGLEEKVQTFLLEDSQVTQEAMMEDMNNVLSYGDLPNLYKKEDLEEIISQCKGLCSQMGMHPTKVNIFNAYLRRVKANLHVILAMSPVGDQFRTRLRMFPALTNCCTIDWFSEWPAEALMSVARIQLENENLSLPDQDAAISVLQFIHRSAQDAADQYLAECRRPVFVTPTCFLELLRTLTDTVKTKQLELTTIGERFEKGLGKLEDAARQVEAMQAQLQEWQPVLIATSEEVEQKMVQIQKDRALADETKVRVAQEDAEASQKAAETQALKDDAQRDLDEALPAFDQAVECLKKLKAEHVREVKALTKPPAGVLLTMEAVCIMFQVPPVKKPDPSRPGGKIEDYWESAQHKLLKDPKKLLDDLLNYDKDNIPDTIIARIAPYIDRQDFDPVAIRKASVACEAICMWVRAMVCYYNVAKAVEPKRAKLRQAEEELRVTTHNLNVAKARLQEVESKIARLAEEFAVAMQKKEQLTADIKLCQVKVNRAQPLLLGLSDERQRWTEQAEMSKRLYALIPGHAIVSAGMIAYGGPFTAAYRVDLEASWFAKLREMNIPHTPGCNLRQFLGDPVKIRHWTVAGLPKDELSIENGIIIDRSRRWPLMIDPQTQANRFIKNMGKASDQGFETCKLTEGNFLREIELAVQFGKWVLIENVTETLDPSLEPIFLQQKIKDSQGWCVRLNDKLVPWSPHFKLFMTTANPNPRYPPEVFAKLSVLNFSITPDGLEEQMLGLVVSLEAPELEEKKNALVVNNAKMKKELKSLEDKILQLLSQSQGNILEDEVLINTLAASKRTAAEINQKVKEAEVTEQEIDRAREWFCPVAFRASLLFFCVVDLANIEPMYQYSLQWFQALVALGIEEVPATNDKAERLQNLSDYITYLIYENVSRSLFERHKILFAFSLALKIQAKHPVNHQELRFLLTGPTGEATLGETNPTTWLSEKQWEGIRALATLPAFSGLDSFFLKAPEAFKAVYDAGDAHEEPFPDRWNDLTPIQKMCILRLIRSDKLIDAAVNYVASELGQRFVDPPTFDLARSYKDSTNVTPLIFILSQGSDPVANLLAFAKDMNMGRRLESIALGQGQGAKARKLIEEACSRGGWVILQNCHLAASWMAELEKICEGLNQDVHRDFRLWLSSMPSRDFPVSILQNGVKMTNEPPTGLRANLLRLYAAIDDRTLDSSKKPEEFRRLMFAFCFFHAIVQDRRKFGPIGWNIQYEFTTEDLVVCQRQLRIFLDSYNEVPYKVLIFLGAKINYGGRVTDDHDKRLIECILKSYVNERLIEEGPAYKFSSSGLYYCPDAGDQAGFVKYVQSLPMNPNPEAFGLHENANINFAQIEGMNLLNSILSMAPRSSGGGGKTREQVVEETASQILEKLVDDFNIEEIQKKYPTRYEESMNTVLTQDAIRYNGLLRVMKKSIVQLQMALKGRIVMTEELDKVADALFDNQVPKLWAEKGFLSMKPLSSWTKDLHSRISFIQDWIDNGVPVCFWMSGLFFPQAFLTGVLQNYARMYGIAVDRLVFDFKLMDDLDPATVTERPHEGCYVNGIFLEGSRWDRERHLLAPSKPKVLFEELPVVWLLPTAERAPPTTGMYKCPIYKVPSRKGTLSTTGHSTNYVISIELPTSDPEAVPIKAGVAGFLSLQD</sequence>
<keyword evidence="6" id="KW-0677">Repeat</keyword>
<dbReference type="Gene3D" id="1.20.140.100">
    <property type="entry name" value="Dynein heavy chain, N-terminal domain 2"/>
    <property type="match status" value="1"/>
</dbReference>
<dbReference type="Gene3D" id="1.10.287.2620">
    <property type="match status" value="1"/>
</dbReference>
<evidence type="ECO:0000256" key="7">
    <source>
        <dbReference type="ARBA" id="ARBA00022741"/>
    </source>
</evidence>
<dbReference type="SMART" id="SM00382">
    <property type="entry name" value="AAA"/>
    <property type="match status" value="3"/>
</dbReference>
<dbReference type="Gene3D" id="1.10.472.130">
    <property type="match status" value="1"/>
</dbReference>
<dbReference type="Pfam" id="PF03028">
    <property type="entry name" value="Dynein_heavy"/>
    <property type="match status" value="1"/>
</dbReference>
<dbReference type="Gene3D" id="3.10.490.20">
    <property type="match status" value="1"/>
</dbReference>
<feature type="coiled-coil region" evidence="16">
    <location>
        <begin position="3238"/>
        <end position="3307"/>
    </location>
</feature>
<keyword evidence="7" id="KW-0547">Nucleotide-binding</keyword>
<evidence type="ECO:0000256" key="13">
    <source>
        <dbReference type="ARBA" id="ARBA00023175"/>
    </source>
</evidence>
<dbReference type="Pfam" id="PF12774">
    <property type="entry name" value="AAA_6"/>
    <property type="match status" value="1"/>
</dbReference>
<dbReference type="InterPro" id="IPR043160">
    <property type="entry name" value="Dynein_C_barrel"/>
</dbReference>
<keyword evidence="11 16" id="KW-0175">Coiled coil</keyword>
<dbReference type="GO" id="GO:0051959">
    <property type="term" value="F:dynein light intermediate chain binding"/>
    <property type="evidence" value="ECO:0007669"/>
    <property type="project" value="InterPro"/>
</dbReference>
<dbReference type="PROSITE" id="PS00978">
    <property type="entry name" value="FAD_G3PDH_2"/>
    <property type="match status" value="1"/>
</dbReference>
<dbReference type="InterPro" id="IPR041589">
    <property type="entry name" value="DNAH3_AAA_lid_1"/>
</dbReference>
<gene>
    <name evidence="19" type="ORF">BN1204_065960</name>
</gene>
<dbReference type="Gene3D" id="1.20.58.1120">
    <property type="match status" value="1"/>
</dbReference>
<dbReference type="InterPro" id="IPR035699">
    <property type="entry name" value="AAA_6"/>
</dbReference>
<dbReference type="FunFam" id="3.40.50.300:FF:002141">
    <property type="entry name" value="Dynein heavy chain"/>
    <property type="match status" value="1"/>
</dbReference>
<keyword evidence="10" id="KW-0243">Dynein</keyword>
<dbReference type="FunFam" id="1.20.140.100:FF:000004">
    <property type="entry name" value="Dynein axonemal heavy chain 6"/>
    <property type="match status" value="1"/>
</dbReference>
<dbReference type="Gene3D" id="1.10.8.710">
    <property type="match status" value="1"/>
</dbReference>
<dbReference type="FunFam" id="1.10.8.1220:FF:000001">
    <property type="entry name" value="Dynein axonemal heavy chain 5"/>
    <property type="match status" value="1"/>
</dbReference>
<dbReference type="Gene3D" id="6.10.140.1060">
    <property type="match status" value="1"/>
</dbReference>
<dbReference type="Pfam" id="PF18198">
    <property type="entry name" value="AAA_lid_11"/>
    <property type="match status" value="1"/>
</dbReference>
<evidence type="ECO:0000256" key="1">
    <source>
        <dbReference type="ARBA" id="ARBA00004230"/>
    </source>
</evidence>
<evidence type="ECO:0000256" key="16">
    <source>
        <dbReference type="SAM" id="Coils"/>
    </source>
</evidence>
<evidence type="ECO:0000313" key="19">
    <source>
        <dbReference type="EMBL" id="CEL70928.1"/>
    </source>
</evidence>
<keyword evidence="13" id="KW-0505">Motor protein</keyword>
<evidence type="ECO:0000256" key="2">
    <source>
        <dbReference type="ARBA" id="ARBA00004430"/>
    </source>
</evidence>
<reference evidence="19" key="1">
    <citation type="journal article" date="2015" name="PLoS ONE">
        <title>Comprehensive Evaluation of Toxoplasma gondii VEG and Neospora caninum LIV Genomes with Tachyzoite Stage Transcriptome and Proteome Defines Novel Transcript Features.</title>
        <authorList>
            <person name="Ramaprasad A."/>
            <person name="Mourier T."/>
            <person name="Naeem R."/>
            <person name="Malas T.B."/>
            <person name="Moussa E."/>
            <person name="Panigrahi A."/>
            <person name="Vermont S.J."/>
            <person name="Otto T.D."/>
            <person name="Wastling J."/>
            <person name="Pain A."/>
        </authorList>
    </citation>
    <scope>NUCLEOTIDE SEQUENCE</scope>
    <source>
        <strain evidence="19">Liverpool</strain>
    </source>
</reference>
<dbReference type="Pfam" id="PF12775">
    <property type="entry name" value="AAA_7"/>
    <property type="match status" value="1"/>
</dbReference>
<dbReference type="InterPro" id="IPR041228">
    <property type="entry name" value="Dynein_C"/>
</dbReference>
<feature type="domain" description="AAA+ ATPase" evidence="18">
    <location>
        <begin position="2108"/>
        <end position="2250"/>
    </location>
</feature>
<dbReference type="InterPro" id="IPR026983">
    <property type="entry name" value="DHC"/>
</dbReference>
<name>A0A0F7ULW9_NEOCL</name>
<evidence type="ECO:0000256" key="8">
    <source>
        <dbReference type="ARBA" id="ARBA00022840"/>
    </source>
</evidence>
<dbReference type="InterPro" id="IPR043157">
    <property type="entry name" value="Dynein_AAA1S"/>
</dbReference>
<evidence type="ECO:0000256" key="11">
    <source>
        <dbReference type="ARBA" id="ARBA00023054"/>
    </source>
</evidence>
<dbReference type="PANTHER" id="PTHR22878:SF73">
    <property type="entry name" value="DYNEIN AXONEMAL HEAVY CHAIN 1"/>
    <property type="match status" value="1"/>
</dbReference>
<dbReference type="Pfam" id="PF17857">
    <property type="entry name" value="AAA_lid_1"/>
    <property type="match status" value="1"/>
</dbReference>
<proteinExistence type="inferred from homology"/>
<dbReference type="InterPro" id="IPR042219">
    <property type="entry name" value="AAA_lid_11_sf"/>
</dbReference>
<dbReference type="GO" id="GO:0070286">
    <property type="term" value="P:axonemal dynein complex assembly"/>
    <property type="evidence" value="ECO:0007669"/>
    <property type="project" value="UniProtKB-ARBA"/>
</dbReference>
<comment type="subcellular location">
    <subcellularLocation>
        <location evidence="1">Cell projection</location>
        <location evidence="1">Cilium</location>
        <location evidence="1">Flagellum</location>
    </subcellularLocation>
    <subcellularLocation>
        <location evidence="2">Cytoplasm</location>
        <location evidence="2">Cytoskeleton</location>
        <location evidence="2">Cilium axoneme</location>
    </subcellularLocation>
</comment>
<dbReference type="InterPro" id="IPR027417">
    <property type="entry name" value="P-loop_NTPase"/>
</dbReference>
<dbReference type="InterPro" id="IPR024317">
    <property type="entry name" value="Dynein_heavy_chain_D4_dom"/>
</dbReference>
<dbReference type="FunFam" id="3.20.180.20:FF:000003">
    <property type="entry name" value="Dynein heavy chain 12, axonemal"/>
    <property type="match status" value="1"/>
</dbReference>
<dbReference type="Pfam" id="PF18199">
    <property type="entry name" value="Dynein_C"/>
    <property type="match status" value="1"/>
</dbReference>
<keyword evidence="9" id="KW-0282">Flagellum</keyword>
<dbReference type="GO" id="GO:0060294">
    <property type="term" value="P:cilium movement involved in cell motility"/>
    <property type="evidence" value="ECO:0007669"/>
    <property type="project" value="UniProtKB-ARBA"/>
</dbReference>
<dbReference type="FunFam" id="1.20.58.1120:FF:000005">
    <property type="entry name" value="Dynein, axonemal, heavy chain 12"/>
    <property type="match status" value="1"/>
</dbReference>
<dbReference type="Gene3D" id="3.40.50.300">
    <property type="entry name" value="P-loop containing nucleotide triphosphate hydrolases"/>
    <property type="match status" value="5"/>
</dbReference>
<dbReference type="Gene3D" id="1.10.8.720">
    <property type="entry name" value="Region D6 of dynein motor"/>
    <property type="match status" value="1"/>
</dbReference>
<keyword evidence="15" id="KW-0966">Cell projection</keyword>
<dbReference type="FunFam" id="3.10.490.20:FF:000009">
    <property type="entry name" value="Dynein heavy chain 4"/>
    <property type="match status" value="1"/>
</dbReference>
<feature type="compositionally biased region" description="Polar residues" evidence="17">
    <location>
        <begin position="1"/>
        <end position="18"/>
    </location>
</feature>